<name>A0A6P3XIR8_DINQU</name>
<dbReference type="Proteomes" id="UP000515204">
    <property type="component" value="Unplaced"/>
</dbReference>
<dbReference type="Pfam" id="PF25752">
    <property type="entry name" value="DUF1619_N"/>
    <property type="match status" value="1"/>
</dbReference>
<dbReference type="PANTHER" id="PTHR14611">
    <property type="entry name" value="TECTONIC FAMILY MEMBER"/>
    <property type="match status" value="1"/>
</dbReference>
<reference evidence="8" key="1">
    <citation type="submission" date="2025-08" db="UniProtKB">
        <authorList>
            <consortium name="RefSeq"/>
        </authorList>
    </citation>
    <scope>IDENTIFICATION</scope>
</reference>
<dbReference type="RefSeq" id="XP_014477898.1">
    <property type="nucleotide sequence ID" value="XM_014622412.1"/>
</dbReference>
<gene>
    <name evidence="8" type="primary">LOC106746159</name>
</gene>
<feature type="domain" description="Tectonic-1-3 N-terminal" evidence="6">
    <location>
        <begin position="27"/>
        <end position="98"/>
    </location>
</feature>
<dbReference type="InterPro" id="IPR011677">
    <property type="entry name" value="TCTN1-3_dom"/>
</dbReference>
<proteinExistence type="inferred from homology"/>
<protein>
    <submittedName>
        <fullName evidence="8">Tectonic-1-like</fullName>
    </submittedName>
</protein>
<dbReference type="GO" id="GO:0060271">
    <property type="term" value="P:cilium assembly"/>
    <property type="evidence" value="ECO:0007669"/>
    <property type="project" value="TreeGrafter"/>
</dbReference>
<evidence type="ECO:0000259" key="6">
    <source>
        <dbReference type="Pfam" id="PF25752"/>
    </source>
</evidence>
<feature type="domain" description="Tectonic-1-3" evidence="5">
    <location>
        <begin position="312"/>
        <end position="466"/>
    </location>
</feature>
<accession>A0A6P3XIR8</accession>
<evidence type="ECO:0000313" key="8">
    <source>
        <dbReference type="RefSeq" id="XP_014477898.1"/>
    </source>
</evidence>
<sequence>MAELHIFGQISSAKNFKQIRLFLSKFSCDINCCCDVDCNQFQLTAFSYCQDHHVDLYNSQYCYNWNFIQRNNTSFILEKLANNLFCILYDNLPSSYSIDNDLILQNKEDLWRVVQMERYKWNLKNAKTLLKYNLTKYYQHGDILWKLHNNFIEPTELLQPGFNEKCSFKKTLKYLENWKSACIQNELTNVNPYLFPITFSNFTIISSPPLFNETLITEQICQRNVCLPMRIHYCLNSFSDCNRTKVSSFCTNFTCTNIVKGLKYMIGHNGSAGINSIDVYFNIGNVSRAFYQYFEIQYDWIDTNKTRIFVRSGNPGYVIGKPIIIGFRANESDEILFNKTDAFLTLPFCGKNGEYDRHIVAFGEDIKLKCFVKLFTKNFTMSSCTKLQNMTMNLLMKDSLLNVNQRYSTYISKLGNFTSKNIMDWLRITFDRIPQNVVTARIIGKQISCSGLVTSLHLDVLYSTLRKSKTLMNYKILGVGVTFGKEEDVIWSKCTVKNCTNILHVDIFSYVNFYDVSKPSKYYFVGGPNLDIMLPYDFFYPFLNGSKKVEILNILILIINIILYSI</sequence>
<dbReference type="PANTHER" id="PTHR14611:SF2">
    <property type="entry name" value="TECTONIC"/>
    <property type="match status" value="1"/>
</dbReference>
<evidence type="ECO:0000256" key="3">
    <source>
        <dbReference type="ARBA" id="ARBA00022794"/>
    </source>
</evidence>
<dbReference type="GO" id="GO:0035869">
    <property type="term" value="C:ciliary transition zone"/>
    <property type="evidence" value="ECO:0007669"/>
    <property type="project" value="TreeGrafter"/>
</dbReference>
<keyword evidence="3" id="KW-0970">Cilium biogenesis/degradation</keyword>
<keyword evidence="4" id="KW-0325">Glycoprotein</keyword>
<keyword evidence="2" id="KW-0732">Signal</keyword>
<dbReference type="Pfam" id="PF07773">
    <property type="entry name" value="TCTN_DUF1619"/>
    <property type="match status" value="1"/>
</dbReference>
<dbReference type="InterPro" id="IPR057724">
    <property type="entry name" value="TCTN1-3_N"/>
</dbReference>
<comment type="similarity">
    <text evidence="1">Belongs to the tectonic family.</text>
</comment>
<dbReference type="AlphaFoldDB" id="A0A6P3XIR8"/>
<dbReference type="GeneID" id="106746159"/>
<evidence type="ECO:0000259" key="5">
    <source>
        <dbReference type="Pfam" id="PF07773"/>
    </source>
</evidence>
<dbReference type="KEGG" id="dqu:106746159"/>
<evidence type="ECO:0000256" key="1">
    <source>
        <dbReference type="ARBA" id="ARBA00007633"/>
    </source>
</evidence>
<evidence type="ECO:0000256" key="4">
    <source>
        <dbReference type="ARBA" id="ARBA00023180"/>
    </source>
</evidence>
<dbReference type="InterPro" id="IPR040354">
    <property type="entry name" value="TCTN1-3"/>
</dbReference>
<evidence type="ECO:0000313" key="7">
    <source>
        <dbReference type="Proteomes" id="UP000515204"/>
    </source>
</evidence>
<dbReference type="OrthoDB" id="184109at2759"/>
<organism evidence="7 8">
    <name type="scientific">Dinoponera quadriceps</name>
    <name type="common">South American ant</name>
    <dbReference type="NCBI Taxonomy" id="609295"/>
    <lineage>
        <taxon>Eukaryota</taxon>
        <taxon>Metazoa</taxon>
        <taxon>Ecdysozoa</taxon>
        <taxon>Arthropoda</taxon>
        <taxon>Hexapoda</taxon>
        <taxon>Insecta</taxon>
        <taxon>Pterygota</taxon>
        <taxon>Neoptera</taxon>
        <taxon>Endopterygota</taxon>
        <taxon>Hymenoptera</taxon>
        <taxon>Apocrita</taxon>
        <taxon>Aculeata</taxon>
        <taxon>Formicoidea</taxon>
        <taxon>Formicidae</taxon>
        <taxon>Ponerinae</taxon>
        <taxon>Ponerini</taxon>
        <taxon>Dinoponera</taxon>
    </lineage>
</organism>
<evidence type="ECO:0000256" key="2">
    <source>
        <dbReference type="ARBA" id="ARBA00022729"/>
    </source>
</evidence>
<keyword evidence="7" id="KW-1185">Reference proteome</keyword>